<proteinExistence type="predicted"/>
<evidence type="ECO:0000256" key="1">
    <source>
        <dbReference type="SAM" id="SignalP"/>
    </source>
</evidence>
<dbReference type="AlphaFoldDB" id="A0A9X2DAU9"/>
<evidence type="ECO:0008006" key="4">
    <source>
        <dbReference type="Google" id="ProtNLM"/>
    </source>
</evidence>
<accession>A0A9X2DAU9</accession>
<sequence length="107" mass="10749">MHSGLKLAAVLSALLLAGCSSDATATDAGEQFLDDFQAAEDAGWDVEMLQSLADGLPKSATVTGIADDDGDGVDDDGQVSVTEDGDWACVILPGEARDGNVSSGACS</sequence>
<organism evidence="2 3">
    <name type="scientific">Nocardioides bruguierae</name>
    <dbReference type="NCBI Taxonomy" id="2945102"/>
    <lineage>
        <taxon>Bacteria</taxon>
        <taxon>Bacillati</taxon>
        <taxon>Actinomycetota</taxon>
        <taxon>Actinomycetes</taxon>
        <taxon>Propionibacteriales</taxon>
        <taxon>Nocardioidaceae</taxon>
        <taxon>Nocardioides</taxon>
    </lineage>
</organism>
<dbReference type="EMBL" id="JAMOIL010000038">
    <property type="protein sequence ID" value="MCM0622530.1"/>
    <property type="molecule type" value="Genomic_DNA"/>
</dbReference>
<evidence type="ECO:0000313" key="2">
    <source>
        <dbReference type="EMBL" id="MCM0622530.1"/>
    </source>
</evidence>
<keyword evidence="3" id="KW-1185">Reference proteome</keyword>
<protein>
    <recommendedName>
        <fullName evidence="4">Lipoprotein</fullName>
    </recommendedName>
</protein>
<name>A0A9X2DAU9_9ACTN</name>
<feature type="chain" id="PRO_5040771290" description="Lipoprotein" evidence="1">
    <location>
        <begin position="26"/>
        <end position="107"/>
    </location>
</feature>
<evidence type="ECO:0000313" key="3">
    <source>
        <dbReference type="Proteomes" id="UP001139485"/>
    </source>
</evidence>
<reference evidence="2" key="1">
    <citation type="submission" date="2022-05" db="EMBL/GenBank/DDBJ databases">
        <authorList>
            <person name="Tuo L."/>
        </authorList>
    </citation>
    <scope>NUCLEOTIDE SEQUENCE</scope>
    <source>
        <strain evidence="2">BSK12Z-4</strain>
    </source>
</reference>
<keyword evidence="1" id="KW-0732">Signal</keyword>
<comment type="caution">
    <text evidence="2">The sequence shown here is derived from an EMBL/GenBank/DDBJ whole genome shotgun (WGS) entry which is preliminary data.</text>
</comment>
<gene>
    <name evidence="2" type="ORF">M8330_19760</name>
</gene>
<dbReference type="RefSeq" id="WP_250828738.1">
    <property type="nucleotide sequence ID" value="NZ_JAMOIL010000038.1"/>
</dbReference>
<dbReference type="Proteomes" id="UP001139485">
    <property type="component" value="Unassembled WGS sequence"/>
</dbReference>
<dbReference type="PROSITE" id="PS51257">
    <property type="entry name" value="PROKAR_LIPOPROTEIN"/>
    <property type="match status" value="1"/>
</dbReference>
<feature type="signal peptide" evidence="1">
    <location>
        <begin position="1"/>
        <end position="25"/>
    </location>
</feature>